<dbReference type="GO" id="GO:0016887">
    <property type="term" value="F:ATP hydrolysis activity"/>
    <property type="evidence" value="ECO:0007669"/>
    <property type="project" value="InterPro"/>
</dbReference>
<evidence type="ECO:0000256" key="1">
    <source>
        <dbReference type="ARBA" id="ARBA00006082"/>
    </source>
</evidence>
<dbReference type="GO" id="GO:0006298">
    <property type="term" value="P:mismatch repair"/>
    <property type="evidence" value="ECO:0007669"/>
    <property type="project" value="InterPro"/>
</dbReference>
<dbReference type="Proteomes" id="UP000230002">
    <property type="component" value="Unassembled WGS sequence"/>
</dbReference>
<evidence type="ECO:0000313" key="2">
    <source>
        <dbReference type="EMBL" id="PIL33840.1"/>
    </source>
</evidence>
<dbReference type="EMBL" id="AYKW01000006">
    <property type="protein sequence ID" value="PIL33840.1"/>
    <property type="molecule type" value="Genomic_DNA"/>
</dbReference>
<accession>A0A2G8SJC2</accession>
<dbReference type="GO" id="GO:0032389">
    <property type="term" value="C:MutLalpha complex"/>
    <property type="evidence" value="ECO:0007669"/>
    <property type="project" value="TreeGrafter"/>
</dbReference>
<sequence>MAAPFPSTSTLNNPIKVLDSASAHKIFSGQVVVDLQTAVAELVENSLDAGSTSIGAFLFLVSSSLPLPPASPYAYSPRSKAANVSRAEVRFKDYGLESFDVVDNGSGIPPKDYDYIAFLERVWEGEATSKLTSFSDLDTVTTFGFRGDALSSLCALSDVVSVTTVTAADAPAGTVMDFDRTGKAKQKKPKAARQFPRGSTVSVSGLFKPLPVRCKELECNARREHAKALALLHAYAQLSLATSPPSSSPFSMYMLR</sequence>
<evidence type="ECO:0000313" key="3">
    <source>
        <dbReference type="Proteomes" id="UP000230002"/>
    </source>
</evidence>
<organism evidence="2 3">
    <name type="scientific">Ganoderma sinense ZZ0214-1</name>
    <dbReference type="NCBI Taxonomy" id="1077348"/>
    <lineage>
        <taxon>Eukaryota</taxon>
        <taxon>Fungi</taxon>
        <taxon>Dikarya</taxon>
        <taxon>Basidiomycota</taxon>
        <taxon>Agaricomycotina</taxon>
        <taxon>Agaricomycetes</taxon>
        <taxon>Polyporales</taxon>
        <taxon>Polyporaceae</taxon>
        <taxon>Ganoderma</taxon>
    </lineage>
</organism>
<dbReference type="InterPro" id="IPR036890">
    <property type="entry name" value="HATPase_C_sf"/>
</dbReference>
<dbReference type="OrthoDB" id="10263226at2759"/>
<proteinExistence type="inferred from homology"/>
<dbReference type="Gene3D" id="3.30.565.10">
    <property type="entry name" value="Histidine kinase-like ATPase, C-terminal domain"/>
    <property type="match status" value="1"/>
</dbReference>
<keyword evidence="3" id="KW-1185">Reference proteome</keyword>
<comment type="caution">
    <text evidence="2">The sequence shown here is derived from an EMBL/GenBank/DDBJ whole genome shotgun (WGS) entry which is preliminary data.</text>
</comment>
<dbReference type="InterPro" id="IPR038973">
    <property type="entry name" value="MutL/Mlh/Pms-like"/>
</dbReference>
<dbReference type="AlphaFoldDB" id="A0A2G8SJC2"/>
<dbReference type="STRING" id="1077348.A0A2G8SJC2"/>
<gene>
    <name evidence="2" type="ORF">GSI_03546</name>
</gene>
<dbReference type="PANTHER" id="PTHR10073">
    <property type="entry name" value="DNA MISMATCH REPAIR PROTEIN MLH, PMS, MUTL"/>
    <property type="match status" value="1"/>
</dbReference>
<evidence type="ECO:0008006" key="4">
    <source>
        <dbReference type="Google" id="ProtNLM"/>
    </source>
</evidence>
<dbReference type="GO" id="GO:0140664">
    <property type="term" value="F:ATP-dependent DNA damage sensor activity"/>
    <property type="evidence" value="ECO:0007669"/>
    <property type="project" value="InterPro"/>
</dbReference>
<reference evidence="2 3" key="1">
    <citation type="journal article" date="2015" name="Sci. Rep.">
        <title>Chromosome-level genome map provides insights into diverse defense mechanisms in the medicinal fungus Ganoderma sinense.</title>
        <authorList>
            <person name="Zhu Y."/>
            <person name="Xu J."/>
            <person name="Sun C."/>
            <person name="Zhou S."/>
            <person name="Xu H."/>
            <person name="Nelson D.R."/>
            <person name="Qian J."/>
            <person name="Song J."/>
            <person name="Luo H."/>
            <person name="Xiang L."/>
            <person name="Li Y."/>
            <person name="Xu Z."/>
            <person name="Ji A."/>
            <person name="Wang L."/>
            <person name="Lu S."/>
            <person name="Hayward A."/>
            <person name="Sun W."/>
            <person name="Li X."/>
            <person name="Schwartz D.C."/>
            <person name="Wang Y."/>
            <person name="Chen S."/>
        </authorList>
    </citation>
    <scope>NUCLEOTIDE SEQUENCE [LARGE SCALE GENOMIC DNA]</scope>
    <source>
        <strain evidence="2 3">ZZ0214-1</strain>
    </source>
</reference>
<name>A0A2G8SJC2_9APHY</name>
<comment type="similarity">
    <text evidence="1">Belongs to the DNA mismatch repair MutL/HexB family.</text>
</comment>
<dbReference type="PANTHER" id="PTHR10073:SF52">
    <property type="entry name" value="MISMATCH REPAIR ENDONUCLEASE PMS2"/>
    <property type="match status" value="1"/>
</dbReference>
<dbReference type="SUPFAM" id="SSF55874">
    <property type="entry name" value="ATPase domain of HSP90 chaperone/DNA topoisomerase II/histidine kinase"/>
    <property type="match status" value="1"/>
</dbReference>
<protein>
    <recommendedName>
        <fullName evidence="4">DNA mismatch repair protein S5 domain-containing protein</fullName>
    </recommendedName>
</protein>